<dbReference type="GO" id="GO:0006351">
    <property type="term" value="P:DNA-templated transcription"/>
    <property type="evidence" value="ECO:0007669"/>
    <property type="project" value="InterPro"/>
</dbReference>
<dbReference type="AlphaFoldDB" id="A0A2D3UMD3"/>
<protein>
    <recommendedName>
        <fullName evidence="5">Xylanolytic transcriptional activator regulatory domain-containing protein</fullName>
    </recommendedName>
</protein>
<dbReference type="Proteomes" id="UP000225277">
    <property type="component" value="Unassembled WGS sequence"/>
</dbReference>
<dbReference type="PANTHER" id="PTHR47424">
    <property type="entry name" value="REGULATORY PROTEIN GAL4"/>
    <property type="match status" value="1"/>
</dbReference>
<dbReference type="GO" id="GO:0005634">
    <property type="term" value="C:nucleus"/>
    <property type="evidence" value="ECO:0007669"/>
    <property type="project" value="TreeGrafter"/>
</dbReference>
<evidence type="ECO:0000256" key="3">
    <source>
        <dbReference type="ARBA" id="ARBA00023242"/>
    </source>
</evidence>
<feature type="region of interest" description="Disordered" evidence="4">
    <location>
        <begin position="17"/>
        <end position="58"/>
    </location>
</feature>
<keyword evidence="7" id="KW-1185">Reference proteome</keyword>
<reference evidence="6 7" key="1">
    <citation type="submission" date="2016-03" db="EMBL/GenBank/DDBJ databases">
        <authorList>
            <person name="Ploux O."/>
        </authorList>
    </citation>
    <scope>NUCLEOTIDE SEQUENCE [LARGE SCALE GENOMIC DNA]</scope>
    <source>
        <strain evidence="6 7">URUG2</strain>
    </source>
</reference>
<sequence length="610" mass="68552">MASDNLTGTTSVVNLLSTDDALVPPSRARTPTSELDPSSVPTRLSNAAQQSRHAGKRNQLYSSNAVPAMPFELAEQRLERELVRSYLHNLHYLHPMLDSRVFSAQCEEVMWAAGPKSTRSRDDRHFIALYNIVVAVGALVSSRDTMDDLGLDIRLFQQTVPGSSETAQHSLLRNLSRKYFQKSRAALGDVFEACSLESAQTLLLMSLYCQNFLKPHACYMYSGMAVRTALAIGLPTESISSSVEARKAARRTWWCIYSHESDMSCSSGRRDSLAKPRNYPVPFPRIKGRSPEQATLEDEDHGVAMINEMVHFAVVLRRISKEIYHNTKGLTMLQKSNVANQLDALLLEWKSNLPEWLNFEVVTFCGTEMAAKQKLVLHLRYLNARIILHRPFLADFHGGDAAIRKKHVDLCVDAARETIRVLYSAYASLPYFRTWWYNSTYSLYAGMIILYAIMLGHTSVPSNNLVEDVKKSRDILRSMEEASVARRSADLMSEVLDMARAYSQRERSTEPEMVETGSYNNEQQGHQQSHQGHPDMDELFSREYFQNTDPGQDPEALLASLIESNMLQDFTAADVGSADLDFSMLPTYGDLGFLVNDQYNGLVPIGQGFG</sequence>
<dbReference type="CDD" id="cd12148">
    <property type="entry name" value="fungal_TF_MHR"/>
    <property type="match status" value="1"/>
</dbReference>
<dbReference type="RefSeq" id="XP_023622038.1">
    <property type="nucleotide sequence ID" value="XM_023766270.1"/>
</dbReference>
<organism evidence="6 7">
    <name type="scientific">Ramularia collo-cygni</name>
    <dbReference type="NCBI Taxonomy" id="112498"/>
    <lineage>
        <taxon>Eukaryota</taxon>
        <taxon>Fungi</taxon>
        <taxon>Dikarya</taxon>
        <taxon>Ascomycota</taxon>
        <taxon>Pezizomycotina</taxon>
        <taxon>Dothideomycetes</taxon>
        <taxon>Dothideomycetidae</taxon>
        <taxon>Mycosphaerellales</taxon>
        <taxon>Mycosphaerellaceae</taxon>
        <taxon>Ramularia</taxon>
    </lineage>
</organism>
<dbReference type="GO" id="GO:0000978">
    <property type="term" value="F:RNA polymerase II cis-regulatory region sequence-specific DNA binding"/>
    <property type="evidence" value="ECO:0007669"/>
    <property type="project" value="TreeGrafter"/>
</dbReference>
<evidence type="ECO:0000256" key="2">
    <source>
        <dbReference type="ARBA" id="ARBA00023163"/>
    </source>
</evidence>
<dbReference type="OrthoDB" id="3646183at2759"/>
<feature type="domain" description="Xylanolytic transcriptional activator regulatory" evidence="5">
    <location>
        <begin position="218"/>
        <end position="290"/>
    </location>
</feature>
<keyword evidence="2" id="KW-0804">Transcription</keyword>
<dbReference type="GO" id="GO:0000435">
    <property type="term" value="P:positive regulation of transcription from RNA polymerase II promoter by galactose"/>
    <property type="evidence" value="ECO:0007669"/>
    <property type="project" value="TreeGrafter"/>
</dbReference>
<name>A0A2D3UMD3_9PEZI</name>
<dbReference type="GO" id="GO:0008270">
    <property type="term" value="F:zinc ion binding"/>
    <property type="evidence" value="ECO:0007669"/>
    <property type="project" value="InterPro"/>
</dbReference>
<dbReference type="GO" id="GO:0000981">
    <property type="term" value="F:DNA-binding transcription factor activity, RNA polymerase II-specific"/>
    <property type="evidence" value="ECO:0007669"/>
    <property type="project" value="TreeGrafter"/>
</dbReference>
<keyword evidence="3" id="KW-0539">Nucleus</keyword>
<evidence type="ECO:0000313" key="6">
    <source>
        <dbReference type="EMBL" id="CZT15141.1"/>
    </source>
</evidence>
<dbReference type="InterPro" id="IPR007219">
    <property type="entry name" value="XnlR_reg_dom"/>
</dbReference>
<dbReference type="SMART" id="SM00906">
    <property type="entry name" value="Fungal_trans"/>
    <property type="match status" value="1"/>
</dbReference>
<dbReference type="Pfam" id="PF04082">
    <property type="entry name" value="Fungal_trans"/>
    <property type="match status" value="1"/>
</dbReference>
<evidence type="ECO:0000256" key="1">
    <source>
        <dbReference type="ARBA" id="ARBA00023015"/>
    </source>
</evidence>
<dbReference type="InterPro" id="IPR051127">
    <property type="entry name" value="Fungal_SecMet_Regulators"/>
</dbReference>
<proteinExistence type="predicted"/>
<gene>
    <name evidence="6" type="ORF">RCC_01033</name>
</gene>
<dbReference type="EMBL" id="FJUY01000001">
    <property type="protein sequence ID" value="CZT15141.1"/>
    <property type="molecule type" value="Genomic_DNA"/>
</dbReference>
<dbReference type="PANTHER" id="PTHR47424:SF15">
    <property type="entry name" value="ZN(II)2CYS6 TRANSCRIPTION FACTOR (EUROFUNG)"/>
    <property type="match status" value="1"/>
</dbReference>
<dbReference type="STRING" id="112498.A0A2D3UMD3"/>
<dbReference type="GeneID" id="35596349"/>
<keyword evidence="1" id="KW-0805">Transcription regulation</keyword>
<evidence type="ECO:0000313" key="7">
    <source>
        <dbReference type="Proteomes" id="UP000225277"/>
    </source>
</evidence>
<accession>A0A2D3UMD3</accession>
<feature type="compositionally biased region" description="Polar residues" evidence="4">
    <location>
        <begin position="29"/>
        <end position="52"/>
    </location>
</feature>
<evidence type="ECO:0000259" key="5">
    <source>
        <dbReference type="SMART" id="SM00906"/>
    </source>
</evidence>
<evidence type="ECO:0000256" key="4">
    <source>
        <dbReference type="SAM" id="MobiDB-lite"/>
    </source>
</evidence>